<dbReference type="EMBL" id="KN832873">
    <property type="protein sequence ID" value="KIN03553.1"/>
    <property type="molecule type" value="Genomic_DNA"/>
</dbReference>
<keyword evidence="2" id="KW-1185">Reference proteome</keyword>
<dbReference type="PANTHER" id="PTHR24148">
    <property type="entry name" value="ANKYRIN REPEAT DOMAIN-CONTAINING PROTEIN 39 HOMOLOG-RELATED"/>
    <property type="match status" value="1"/>
</dbReference>
<protein>
    <recommendedName>
        <fullName evidence="3">Heterokaryon incompatibility domain-containing protein</fullName>
    </recommendedName>
</protein>
<name>A0A0C3DNE2_OIDMZ</name>
<dbReference type="PANTHER" id="PTHR24148:SF73">
    <property type="entry name" value="HET DOMAIN PROTEIN (AFU_ORTHOLOGUE AFUA_8G01020)"/>
    <property type="match status" value="1"/>
</dbReference>
<dbReference type="InterPro" id="IPR052895">
    <property type="entry name" value="HetReg/Transcr_Mod"/>
</dbReference>
<dbReference type="AlphaFoldDB" id="A0A0C3DNE2"/>
<accession>A0A0C3DNE2</accession>
<sequence>MGEIHELASVVLIWLGPATSNSKILQWAMTELSDALITAFDGNLQQPSSITSIRDPRLYSLLDIGDAALVYKKIEYFLSFIQSLRYFRRTWVMQEVAVARRFRTFCGPDDLNLATLLDLWSYMNGHGWLSPFSDMYISSIHQIRLLKSSALWFSLDDKNEKSAEVSDDDRQSWQKLKRQLQCFAISFGTLAVSYAWLLKSLYAT</sequence>
<dbReference type="InParanoid" id="A0A0C3DNE2"/>
<reference evidence="2" key="2">
    <citation type="submission" date="2015-01" db="EMBL/GenBank/DDBJ databases">
        <title>Evolutionary Origins and Diversification of the Mycorrhizal Mutualists.</title>
        <authorList>
            <consortium name="DOE Joint Genome Institute"/>
            <consortium name="Mycorrhizal Genomics Consortium"/>
            <person name="Kohler A."/>
            <person name="Kuo A."/>
            <person name="Nagy L.G."/>
            <person name="Floudas D."/>
            <person name="Copeland A."/>
            <person name="Barry K.W."/>
            <person name="Cichocki N."/>
            <person name="Veneault-Fourrey C."/>
            <person name="LaButti K."/>
            <person name="Lindquist E.A."/>
            <person name="Lipzen A."/>
            <person name="Lundell T."/>
            <person name="Morin E."/>
            <person name="Murat C."/>
            <person name="Riley R."/>
            <person name="Ohm R."/>
            <person name="Sun H."/>
            <person name="Tunlid A."/>
            <person name="Henrissat B."/>
            <person name="Grigoriev I.V."/>
            <person name="Hibbett D.S."/>
            <person name="Martin F."/>
        </authorList>
    </citation>
    <scope>NUCLEOTIDE SEQUENCE [LARGE SCALE GENOMIC DNA]</scope>
    <source>
        <strain evidence="2">Zn</strain>
    </source>
</reference>
<reference evidence="1 2" key="1">
    <citation type="submission" date="2014-04" db="EMBL/GenBank/DDBJ databases">
        <authorList>
            <consortium name="DOE Joint Genome Institute"/>
            <person name="Kuo A."/>
            <person name="Martino E."/>
            <person name="Perotto S."/>
            <person name="Kohler A."/>
            <person name="Nagy L.G."/>
            <person name="Floudas D."/>
            <person name="Copeland A."/>
            <person name="Barry K.W."/>
            <person name="Cichocki N."/>
            <person name="Veneault-Fourrey C."/>
            <person name="LaButti K."/>
            <person name="Lindquist E.A."/>
            <person name="Lipzen A."/>
            <person name="Lundell T."/>
            <person name="Morin E."/>
            <person name="Murat C."/>
            <person name="Sun H."/>
            <person name="Tunlid A."/>
            <person name="Henrissat B."/>
            <person name="Grigoriev I.V."/>
            <person name="Hibbett D.S."/>
            <person name="Martin F."/>
            <person name="Nordberg H.P."/>
            <person name="Cantor M.N."/>
            <person name="Hua S.X."/>
        </authorList>
    </citation>
    <scope>NUCLEOTIDE SEQUENCE [LARGE SCALE GENOMIC DNA]</scope>
    <source>
        <strain evidence="1 2">Zn</strain>
    </source>
</reference>
<dbReference type="HOGENOM" id="CLU_1343617_0_0_1"/>
<evidence type="ECO:0000313" key="2">
    <source>
        <dbReference type="Proteomes" id="UP000054321"/>
    </source>
</evidence>
<proteinExistence type="predicted"/>
<organism evidence="1 2">
    <name type="scientific">Oidiodendron maius (strain Zn)</name>
    <dbReference type="NCBI Taxonomy" id="913774"/>
    <lineage>
        <taxon>Eukaryota</taxon>
        <taxon>Fungi</taxon>
        <taxon>Dikarya</taxon>
        <taxon>Ascomycota</taxon>
        <taxon>Pezizomycotina</taxon>
        <taxon>Leotiomycetes</taxon>
        <taxon>Leotiomycetes incertae sedis</taxon>
        <taxon>Myxotrichaceae</taxon>
        <taxon>Oidiodendron</taxon>
    </lineage>
</organism>
<evidence type="ECO:0000313" key="1">
    <source>
        <dbReference type="EMBL" id="KIN03553.1"/>
    </source>
</evidence>
<dbReference type="Proteomes" id="UP000054321">
    <property type="component" value="Unassembled WGS sequence"/>
</dbReference>
<evidence type="ECO:0008006" key="3">
    <source>
        <dbReference type="Google" id="ProtNLM"/>
    </source>
</evidence>
<gene>
    <name evidence="1" type="ORF">OIDMADRAFT_26239</name>
</gene>
<dbReference type="OrthoDB" id="4161734at2759"/>